<dbReference type="PANTHER" id="PTHR30461:SF2">
    <property type="entry name" value="SERINE RECOMBINASE PINE-RELATED"/>
    <property type="match status" value="1"/>
</dbReference>
<proteinExistence type="predicted"/>
<keyword evidence="3" id="KW-0233">DNA recombination</keyword>
<protein>
    <submittedName>
        <fullName evidence="7">Resolvase, N terminal domain</fullName>
    </submittedName>
</protein>
<dbReference type="Proteomes" id="UP000199184">
    <property type="component" value="Unassembled WGS sequence"/>
</dbReference>
<dbReference type="Pfam" id="PF00239">
    <property type="entry name" value="Resolvase"/>
    <property type="match status" value="1"/>
</dbReference>
<dbReference type="InterPro" id="IPR006118">
    <property type="entry name" value="Recombinase_CS"/>
</dbReference>
<feature type="active site" description="O-(5'-phospho-DNA)-serine intermediate" evidence="4 5">
    <location>
        <position position="10"/>
    </location>
</feature>
<dbReference type="GO" id="GO:0000150">
    <property type="term" value="F:DNA strand exchange activity"/>
    <property type="evidence" value="ECO:0007669"/>
    <property type="project" value="InterPro"/>
</dbReference>
<keyword evidence="1" id="KW-0229">DNA integration</keyword>
<dbReference type="PROSITE" id="PS51736">
    <property type="entry name" value="RECOMBINASES_3"/>
    <property type="match status" value="1"/>
</dbReference>
<feature type="domain" description="Resolvase/invertase-type recombinase catalytic" evidence="6">
    <location>
        <begin position="2"/>
        <end position="123"/>
    </location>
</feature>
<dbReference type="SMART" id="SM00857">
    <property type="entry name" value="Resolvase"/>
    <property type="match status" value="1"/>
</dbReference>
<dbReference type="Gene3D" id="3.40.50.1390">
    <property type="entry name" value="Resolvase, N-terminal catalytic domain"/>
    <property type="match status" value="1"/>
</dbReference>
<dbReference type="PROSITE" id="PS00397">
    <property type="entry name" value="RECOMBINASES_1"/>
    <property type="match status" value="1"/>
</dbReference>
<dbReference type="RefSeq" id="WP_245323663.1">
    <property type="nucleotide sequence ID" value="NZ_FMAI01000016.1"/>
</dbReference>
<dbReference type="PANTHER" id="PTHR30461">
    <property type="entry name" value="DNA-INVERTASE FROM LAMBDOID PROPHAGE"/>
    <property type="match status" value="1"/>
</dbReference>
<dbReference type="GO" id="GO:0015074">
    <property type="term" value="P:DNA integration"/>
    <property type="evidence" value="ECO:0007669"/>
    <property type="project" value="UniProtKB-KW"/>
</dbReference>
<dbReference type="InterPro" id="IPR050639">
    <property type="entry name" value="SSR_resolvase"/>
</dbReference>
<organism evidence="7 8">
    <name type="scientific">Bradyrhizobium shewense</name>
    <dbReference type="NCBI Taxonomy" id="1761772"/>
    <lineage>
        <taxon>Bacteria</taxon>
        <taxon>Pseudomonadati</taxon>
        <taxon>Pseudomonadota</taxon>
        <taxon>Alphaproteobacteria</taxon>
        <taxon>Hyphomicrobiales</taxon>
        <taxon>Nitrobacteraceae</taxon>
        <taxon>Bradyrhizobium</taxon>
    </lineage>
</organism>
<keyword evidence="2" id="KW-0238">DNA-binding</keyword>
<name>A0A1C3XIH4_9BRAD</name>
<evidence type="ECO:0000256" key="4">
    <source>
        <dbReference type="PIRSR" id="PIRSR606118-50"/>
    </source>
</evidence>
<evidence type="ECO:0000256" key="1">
    <source>
        <dbReference type="ARBA" id="ARBA00022908"/>
    </source>
</evidence>
<dbReference type="GO" id="GO:0003677">
    <property type="term" value="F:DNA binding"/>
    <property type="evidence" value="ECO:0007669"/>
    <property type="project" value="UniProtKB-KW"/>
</dbReference>
<keyword evidence="8" id="KW-1185">Reference proteome</keyword>
<dbReference type="CDD" id="cd03768">
    <property type="entry name" value="SR_ResInv"/>
    <property type="match status" value="1"/>
</dbReference>
<accession>A0A1C3XIH4</accession>
<sequence>MLKYGYARVSTPEQDHVGQVDALKATGVVKVFSEKISGARADRPQLARAIAALDHGDVFAVVRIDRLARSSRDLLNIVHEIEANGATFESLTEPWANTNTPQASPMLTMLSAFAQLERSFILA</sequence>
<dbReference type="InterPro" id="IPR006119">
    <property type="entry name" value="Resolv_N"/>
</dbReference>
<dbReference type="EMBL" id="FMAI01000016">
    <property type="protein sequence ID" value="SCB52058.1"/>
    <property type="molecule type" value="Genomic_DNA"/>
</dbReference>
<evidence type="ECO:0000313" key="8">
    <source>
        <dbReference type="Proteomes" id="UP000199184"/>
    </source>
</evidence>
<dbReference type="AlphaFoldDB" id="A0A1C3XIH4"/>
<evidence type="ECO:0000256" key="2">
    <source>
        <dbReference type="ARBA" id="ARBA00023125"/>
    </source>
</evidence>
<evidence type="ECO:0000256" key="5">
    <source>
        <dbReference type="PROSITE-ProRule" id="PRU10137"/>
    </source>
</evidence>
<evidence type="ECO:0000313" key="7">
    <source>
        <dbReference type="EMBL" id="SCB52058.1"/>
    </source>
</evidence>
<dbReference type="SUPFAM" id="SSF53041">
    <property type="entry name" value="Resolvase-like"/>
    <property type="match status" value="1"/>
</dbReference>
<dbReference type="InterPro" id="IPR036162">
    <property type="entry name" value="Resolvase-like_N_sf"/>
</dbReference>
<evidence type="ECO:0000259" key="6">
    <source>
        <dbReference type="PROSITE" id="PS51736"/>
    </source>
</evidence>
<gene>
    <name evidence="7" type="ORF">GA0061098_1016149</name>
</gene>
<reference evidence="8" key="1">
    <citation type="submission" date="2016-08" db="EMBL/GenBank/DDBJ databases">
        <authorList>
            <person name="Varghese N."/>
            <person name="Submissions Spin"/>
        </authorList>
    </citation>
    <scope>NUCLEOTIDE SEQUENCE [LARGE SCALE GENOMIC DNA]</scope>
    <source>
        <strain evidence="8">ERR11</strain>
    </source>
</reference>
<evidence type="ECO:0000256" key="3">
    <source>
        <dbReference type="ARBA" id="ARBA00023172"/>
    </source>
</evidence>